<dbReference type="EMBL" id="FQZM01000025">
    <property type="protein sequence ID" value="SHJ26906.1"/>
    <property type="molecule type" value="Genomic_DNA"/>
</dbReference>
<keyword evidence="4" id="KW-0479">Metal-binding</keyword>
<dbReference type="InterPro" id="IPR006638">
    <property type="entry name" value="Elp3/MiaA/NifB-like_rSAM"/>
</dbReference>
<keyword evidence="6" id="KW-0411">Iron-sulfur</keyword>
<dbReference type="GO" id="GO:0046872">
    <property type="term" value="F:metal ion binding"/>
    <property type="evidence" value="ECO:0007669"/>
    <property type="project" value="UniProtKB-KW"/>
</dbReference>
<accession>A0A1M6HXC6</accession>
<comment type="cofactor">
    <cofactor evidence="1">
        <name>[4Fe-4S] cluster</name>
        <dbReference type="ChEBI" id="CHEBI:49883"/>
    </cofactor>
</comment>
<evidence type="ECO:0000256" key="6">
    <source>
        <dbReference type="ARBA" id="ARBA00023014"/>
    </source>
</evidence>
<dbReference type="PROSITE" id="PS51918">
    <property type="entry name" value="RADICAL_SAM"/>
    <property type="match status" value="1"/>
</dbReference>
<dbReference type="STRING" id="1121432.SAMN02745219_02148"/>
<name>A0A1M6HXC6_9FIRM</name>
<dbReference type="SUPFAM" id="SSF102114">
    <property type="entry name" value="Radical SAM enzymes"/>
    <property type="match status" value="1"/>
</dbReference>
<dbReference type="InterPro" id="IPR007197">
    <property type="entry name" value="rSAM"/>
</dbReference>
<organism evidence="8 9">
    <name type="scientific">Desulfofundulus thermosubterraneus DSM 16057</name>
    <dbReference type="NCBI Taxonomy" id="1121432"/>
    <lineage>
        <taxon>Bacteria</taxon>
        <taxon>Bacillati</taxon>
        <taxon>Bacillota</taxon>
        <taxon>Clostridia</taxon>
        <taxon>Eubacteriales</taxon>
        <taxon>Peptococcaceae</taxon>
        <taxon>Desulfofundulus</taxon>
    </lineage>
</organism>
<evidence type="ECO:0000256" key="2">
    <source>
        <dbReference type="ARBA" id="ARBA00022485"/>
    </source>
</evidence>
<dbReference type="AlphaFoldDB" id="A0A1M6HXC6"/>
<gene>
    <name evidence="8" type="ORF">SAMN02745219_02148</name>
</gene>
<sequence length="345" mass="38410">MKLDPEIEKILDKALAGEQITRQEAVKLLQVDENSPELYAIMSVANTLTRRHFGDKGEVWAQVGINIWPCPKSCAFCTFGEKWGVFTSRVELSLEEVVSRAKAFEDAGANAIFLMTTADYPFERFLEIAKAVREVLSPDMPMVANIGDFGPKEAEKLLEAGFQGAYHVFRLREGRDTEIDPKVRLRTLETIRDFGLALAYCVEPIGPEHSLEELVEEMFRGKDYLAASLAAMWRVPVPQTPLYKYGMISQWTLAKTVAVTRIVARDSIKAMGVHEARILPLRAGANQIYAETGPNPRDVLEDTSKGRGFTVEDCKELLVEAGYTPLEGPSEAFPVRPKAVSPLTD</sequence>
<dbReference type="GO" id="GO:0044689">
    <property type="term" value="F:7,8-didemethyl-8-hydroxy-5-deazariboflavin synthase activity"/>
    <property type="evidence" value="ECO:0007669"/>
    <property type="project" value="TreeGrafter"/>
</dbReference>
<keyword evidence="3" id="KW-0949">S-adenosyl-L-methionine</keyword>
<dbReference type="PANTHER" id="PTHR43076">
    <property type="entry name" value="FO SYNTHASE (COFH)"/>
    <property type="match status" value="1"/>
</dbReference>
<proteinExistence type="predicted"/>
<dbReference type="SFLD" id="SFLDS00029">
    <property type="entry name" value="Radical_SAM"/>
    <property type="match status" value="1"/>
</dbReference>
<protein>
    <submittedName>
        <fullName evidence="8">Biotin synthase</fullName>
    </submittedName>
</protein>
<evidence type="ECO:0000256" key="5">
    <source>
        <dbReference type="ARBA" id="ARBA00023004"/>
    </source>
</evidence>
<dbReference type="Proteomes" id="UP000184529">
    <property type="component" value="Unassembled WGS sequence"/>
</dbReference>
<evidence type="ECO:0000256" key="3">
    <source>
        <dbReference type="ARBA" id="ARBA00022691"/>
    </source>
</evidence>
<dbReference type="SMART" id="SM00729">
    <property type="entry name" value="Elp3"/>
    <property type="match status" value="1"/>
</dbReference>
<keyword evidence="5" id="KW-0408">Iron</keyword>
<evidence type="ECO:0000256" key="1">
    <source>
        <dbReference type="ARBA" id="ARBA00001966"/>
    </source>
</evidence>
<dbReference type="InterPro" id="IPR013785">
    <property type="entry name" value="Aldolase_TIM"/>
</dbReference>
<dbReference type="GO" id="GO:0051539">
    <property type="term" value="F:4 iron, 4 sulfur cluster binding"/>
    <property type="evidence" value="ECO:0007669"/>
    <property type="project" value="UniProtKB-KW"/>
</dbReference>
<evidence type="ECO:0000313" key="8">
    <source>
        <dbReference type="EMBL" id="SHJ26906.1"/>
    </source>
</evidence>
<feature type="domain" description="Radical SAM core" evidence="7">
    <location>
        <begin position="55"/>
        <end position="274"/>
    </location>
</feature>
<keyword evidence="9" id="KW-1185">Reference proteome</keyword>
<evidence type="ECO:0000256" key="4">
    <source>
        <dbReference type="ARBA" id="ARBA00022723"/>
    </source>
</evidence>
<evidence type="ECO:0000313" key="9">
    <source>
        <dbReference type="Proteomes" id="UP000184529"/>
    </source>
</evidence>
<dbReference type="InterPro" id="IPR034405">
    <property type="entry name" value="F420"/>
</dbReference>
<evidence type="ECO:0000259" key="7">
    <source>
        <dbReference type="PROSITE" id="PS51918"/>
    </source>
</evidence>
<dbReference type="InterPro" id="IPR058240">
    <property type="entry name" value="rSAM_sf"/>
</dbReference>
<dbReference type="RefSeq" id="WP_072869540.1">
    <property type="nucleotide sequence ID" value="NZ_FQZM01000025.1"/>
</dbReference>
<dbReference type="PANTHER" id="PTHR43076:SF1">
    <property type="entry name" value="LIPOYL SYNTHASE 2"/>
    <property type="match status" value="1"/>
</dbReference>
<reference evidence="9" key="1">
    <citation type="submission" date="2016-11" db="EMBL/GenBank/DDBJ databases">
        <authorList>
            <person name="Varghese N."/>
            <person name="Submissions S."/>
        </authorList>
    </citation>
    <scope>NUCLEOTIDE SEQUENCE [LARGE SCALE GENOMIC DNA]</scope>
    <source>
        <strain evidence="9">DSM 16057</strain>
    </source>
</reference>
<keyword evidence="2" id="KW-0004">4Fe-4S</keyword>
<dbReference type="OrthoDB" id="5405220at2"/>
<dbReference type="Gene3D" id="3.20.20.70">
    <property type="entry name" value="Aldolase class I"/>
    <property type="match status" value="1"/>
</dbReference>